<dbReference type="AlphaFoldDB" id="A0AAV2K1B5"/>
<feature type="region of interest" description="Disordered" evidence="1">
    <location>
        <begin position="170"/>
        <end position="220"/>
    </location>
</feature>
<dbReference type="EMBL" id="OZ035837">
    <property type="protein sequence ID" value="CAL1582861.1"/>
    <property type="molecule type" value="Genomic_DNA"/>
</dbReference>
<protein>
    <submittedName>
        <fullName evidence="2">Uncharacterized protein</fullName>
    </submittedName>
</protein>
<accession>A0AAV2K1B5</accession>
<proteinExistence type="predicted"/>
<gene>
    <name evidence="2" type="ORF">KC01_LOCUS13401</name>
</gene>
<reference evidence="2 3" key="1">
    <citation type="submission" date="2024-04" db="EMBL/GenBank/DDBJ databases">
        <authorList>
            <person name="Waldvogel A.-M."/>
            <person name="Schoenle A."/>
        </authorList>
    </citation>
    <scope>NUCLEOTIDE SEQUENCE [LARGE SCALE GENOMIC DNA]</scope>
</reference>
<feature type="compositionally biased region" description="Basic and acidic residues" evidence="1">
    <location>
        <begin position="202"/>
        <end position="220"/>
    </location>
</feature>
<evidence type="ECO:0000256" key="1">
    <source>
        <dbReference type="SAM" id="MobiDB-lite"/>
    </source>
</evidence>
<evidence type="ECO:0000313" key="3">
    <source>
        <dbReference type="Proteomes" id="UP001497482"/>
    </source>
</evidence>
<organism evidence="2 3">
    <name type="scientific">Knipowitschia caucasica</name>
    <name type="common">Caucasian dwarf goby</name>
    <name type="synonym">Pomatoschistus caucasicus</name>
    <dbReference type="NCBI Taxonomy" id="637954"/>
    <lineage>
        <taxon>Eukaryota</taxon>
        <taxon>Metazoa</taxon>
        <taxon>Chordata</taxon>
        <taxon>Craniata</taxon>
        <taxon>Vertebrata</taxon>
        <taxon>Euteleostomi</taxon>
        <taxon>Actinopterygii</taxon>
        <taxon>Neopterygii</taxon>
        <taxon>Teleostei</taxon>
        <taxon>Neoteleostei</taxon>
        <taxon>Acanthomorphata</taxon>
        <taxon>Gobiaria</taxon>
        <taxon>Gobiiformes</taxon>
        <taxon>Gobioidei</taxon>
        <taxon>Gobiidae</taxon>
        <taxon>Gobiinae</taxon>
        <taxon>Knipowitschia</taxon>
    </lineage>
</organism>
<evidence type="ECO:0000313" key="2">
    <source>
        <dbReference type="EMBL" id="CAL1582861.1"/>
    </source>
</evidence>
<feature type="region of interest" description="Disordered" evidence="1">
    <location>
        <begin position="17"/>
        <end position="83"/>
    </location>
</feature>
<sequence length="220" mass="24821">MQHLLIHRIPKAFPRRSQGVPKAFPRRSQGVPKAFPRRSRGVPEAFPRRSRGVPEAFPKRSRGVPEAFPRRSRGVPEAFPRPPAGCSWPGTPWPYIPSTGHLVWAGAPVLQPKGKWTGASSALGMSLLRADRSPALKGTVRHGASGHPPSCHVHLPMRPLWTGQRWQEKLRSPSQQQEEAQSHLTVLGHPHYRCRTPGRMPADSKFHRERWRRREGGPHR</sequence>
<name>A0AAV2K1B5_KNICA</name>
<dbReference type="Proteomes" id="UP001497482">
    <property type="component" value="Chromosome 15"/>
</dbReference>
<feature type="compositionally biased region" description="Polar residues" evidence="1">
    <location>
        <begin position="172"/>
        <end position="184"/>
    </location>
</feature>
<keyword evidence="3" id="KW-1185">Reference proteome</keyword>